<dbReference type="Proteomes" id="UP000784919">
    <property type="component" value="Unassembled WGS sequence"/>
</dbReference>
<feature type="region of interest" description="Disordered" evidence="1">
    <location>
        <begin position="58"/>
        <end position="89"/>
    </location>
</feature>
<dbReference type="OrthoDB" id="18996at2759"/>
<name>A0A9P7SM08_9HYPO</name>
<dbReference type="PANTHER" id="PTHR34310:SF9">
    <property type="entry name" value="BLR5716 PROTEIN"/>
    <property type="match status" value="1"/>
</dbReference>
<protein>
    <recommendedName>
        <fullName evidence="2">DUF427 domain-containing protein</fullName>
    </recommendedName>
</protein>
<dbReference type="AlphaFoldDB" id="A0A9P7SM08"/>
<dbReference type="InterPro" id="IPR007361">
    <property type="entry name" value="DUF427"/>
</dbReference>
<evidence type="ECO:0000313" key="4">
    <source>
        <dbReference type="Proteomes" id="UP000784919"/>
    </source>
</evidence>
<accession>A0A9P7SM08</accession>
<dbReference type="PANTHER" id="PTHR34310">
    <property type="entry name" value="DUF427 DOMAIN PROTEIN (AFU_ORTHOLOGUE AFUA_3G02220)"/>
    <property type="match status" value="1"/>
</dbReference>
<gene>
    <name evidence="3" type="ORF">E4U56_005723</name>
</gene>
<organism evidence="3 4">
    <name type="scientific">Claviceps arundinis</name>
    <dbReference type="NCBI Taxonomy" id="1623583"/>
    <lineage>
        <taxon>Eukaryota</taxon>
        <taxon>Fungi</taxon>
        <taxon>Dikarya</taxon>
        <taxon>Ascomycota</taxon>
        <taxon>Pezizomycotina</taxon>
        <taxon>Sordariomycetes</taxon>
        <taxon>Hypocreomycetidae</taxon>
        <taxon>Hypocreales</taxon>
        <taxon>Clavicipitaceae</taxon>
        <taxon>Claviceps</taxon>
    </lineage>
</organism>
<dbReference type="Pfam" id="PF04248">
    <property type="entry name" value="NTP_transf_9"/>
    <property type="match status" value="2"/>
</dbReference>
<feature type="domain" description="DUF427" evidence="2">
    <location>
        <begin position="248"/>
        <end position="338"/>
    </location>
</feature>
<evidence type="ECO:0000256" key="1">
    <source>
        <dbReference type="SAM" id="MobiDB-lite"/>
    </source>
</evidence>
<feature type="domain" description="DUF427" evidence="2">
    <location>
        <begin position="120"/>
        <end position="159"/>
    </location>
</feature>
<feature type="compositionally biased region" description="Basic and acidic residues" evidence="1">
    <location>
        <begin position="68"/>
        <end position="79"/>
    </location>
</feature>
<dbReference type="EMBL" id="SRPS01000417">
    <property type="protein sequence ID" value="KAG5958219.1"/>
    <property type="molecule type" value="Genomic_DNA"/>
</dbReference>
<evidence type="ECO:0000259" key="2">
    <source>
        <dbReference type="Pfam" id="PF04248"/>
    </source>
</evidence>
<dbReference type="Gene3D" id="2.170.150.40">
    <property type="entry name" value="Domain of unknown function (DUF427)"/>
    <property type="match status" value="2"/>
</dbReference>
<comment type="caution">
    <text evidence="3">The sequence shown here is derived from an EMBL/GenBank/DDBJ whole genome shotgun (WGS) entry which is preliminary data.</text>
</comment>
<proteinExistence type="predicted"/>
<sequence>MKLHVCTDAVLERQHQPTTDTWLRAVPTWVYNSQQYGRGLDRCGVVLTLHSALPPTLHDLNKGAAGQTHKEKERKEKGRKEKTKHRAMSRPGGFGVDLSELASSILRNGPRKVYPALRRIRVIYNRTTIVDSAKSVYVWEHDSYPQFYFPMSEIKNCYCRDLQMIKSEGVSRAALVELNIRPRPGIKASKTDRVIRFTEDKSLGAIAGLVRLEFGSMDQWLEEDTPIYVHPKDPFKRVDTLLSSRSFEIKLLGKTIAKVDSSIHLHETGRPVRYYISPAAVDPKLLRKSALVTSCPYKGDAEYYDIILDGLEHKNLVWYYRHPVRESAAIAGLLCFEHEKMELFLDGKPEEGKRSIYG</sequence>
<dbReference type="InterPro" id="IPR038694">
    <property type="entry name" value="DUF427_sf"/>
</dbReference>
<evidence type="ECO:0000313" key="3">
    <source>
        <dbReference type="EMBL" id="KAG5958219.1"/>
    </source>
</evidence>
<reference evidence="3" key="1">
    <citation type="journal article" date="2020" name="bioRxiv">
        <title>Whole genome comparisons of ergot fungi reveals the divergence and evolution of species within the genus Claviceps are the result of varying mechanisms driving genome evolution and host range expansion.</title>
        <authorList>
            <person name="Wyka S.A."/>
            <person name="Mondo S.J."/>
            <person name="Liu M."/>
            <person name="Dettman J."/>
            <person name="Nalam V."/>
            <person name="Broders K.D."/>
        </authorList>
    </citation>
    <scope>NUCLEOTIDE SEQUENCE</scope>
    <source>
        <strain evidence="3">CCC 1102</strain>
    </source>
</reference>